<protein>
    <submittedName>
        <fullName evidence="1">Uncharacterized protein</fullName>
    </submittedName>
</protein>
<reference evidence="1" key="1">
    <citation type="submission" date="2021-06" db="EMBL/GenBank/DDBJ databases">
        <authorList>
            <person name="Hodson N. C."/>
            <person name="Mongue J. A."/>
            <person name="Jaron S. K."/>
        </authorList>
    </citation>
    <scope>NUCLEOTIDE SEQUENCE</scope>
</reference>
<keyword evidence="2" id="KW-1185">Reference proteome</keyword>
<dbReference type="Proteomes" id="UP000708208">
    <property type="component" value="Unassembled WGS sequence"/>
</dbReference>
<proteinExistence type="predicted"/>
<gene>
    <name evidence="1" type="ORF">AFUS01_LOCUS27433</name>
</gene>
<evidence type="ECO:0000313" key="1">
    <source>
        <dbReference type="EMBL" id="CAG7816836.1"/>
    </source>
</evidence>
<feature type="non-terminal residue" evidence="1">
    <location>
        <position position="1"/>
    </location>
</feature>
<organism evidence="1 2">
    <name type="scientific">Allacma fusca</name>
    <dbReference type="NCBI Taxonomy" id="39272"/>
    <lineage>
        <taxon>Eukaryota</taxon>
        <taxon>Metazoa</taxon>
        <taxon>Ecdysozoa</taxon>
        <taxon>Arthropoda</taxon>
        <taxon>Hexapoda</taxon>
        <taxon>Collembola</taxon>
        <taxon>Symphypleona</taxon>
        <taxon>Sminthuridae</taxon>
        <taxon>Allacma</taxon>
    </lineage>
</organism>
<comment type="caution">
    <text evidence="1">The sequence shown here is derived from an EMBL/GenBank/DDBJ whole genome shotgun (WGS) entry which is preliminary data.</text>
</comment>
<evidence type="ECO:0000313" key="2">
    <source>
        <dbReference type="Proteomes" id="UP000708208"/>
    </source>
</evidence>
<accession>A0A8J2P6V4</accession>
<dbReference type="EMBL" id="CAJVCH010379684">
    <property type="protein sequence ID" value="CAG7816836.1"/>
    <property type="molecule type" value="Genomic_DNA"/>
</dbReference>
<dbReference type="AlphaFoldDB" id="A0A8J2P6V4"/>
<sequence length="21" mass="2273">ATTANWHIPGLDLRVITISPP</sequence>
<name>A0A8J2P6V4_9HEXA</name>